<dbReference type="AlphaFoldDB" id="A0A484C0E0"/>
<dbReference type="Proteomes" id="UP000295070">
    <property type="component" value="Chromosome 22"/>
</dbReference>
<evidence type="ECO:0000313" key="3">
    <source>
        <dbReference type="Proteomes" id="UP000295070"/>
    </source>
</evidence>
<comment type="caution">
    <text evidence="2">The sequence shown here is derived from an EMBL/GenBank/DDBJ whole genome shotgun (WGS) entry which is preliminary data.</text>
</comment>
<name>A0A484C0E0_PERFV</name>
<sequence>MSPPDDNFQETGAALPGRGPEEPLMEPCLTLQRGVFNQCDCPTFSRCVCVPMPLEPEGGLLMAAVMAMAAMMRWQWRCSHAFWLSSPRYLKDSLR</sequence>
<proteinExistence type="predicted"/>
<dbReference type="EMBL" id="SCKG01000022">
    <property type="protein sequence ID" value="TDG97041.1"/>
    <property type="molecule type" value="Genomic_DNA"/>
</dbReference>
<feature type="region of interest" description="Disordered" evidence="1">
    <location>
        <begin position="1"/>
        <end position="22"/>
    </location>
</feature>
<gene>
    <name evidence="2" type="ORF">EPR50_G00221790</name>
</gene>
<accession>A0A484C0E0</accession>
<reference evidence="2 3" key="1">
    <citation type="submission" date="2019-01" db="EMBL/GenBank/DDBJ databases">
        <title>A chromosome-scale genome assembly of the yellow perch, Perca flavescens.</title>
        <authorList>
            <person name="Feron R."/>
            <person name="Morvezen R."/>
            <person name="Bestin A."/>
            <person name="Haffray P."/>
            <person name="Klopp C."/>
            <person name="Zahm M."/>
            <person name="Cabau C."/>
            <person name="Roques C."/>
            <person name="Donnadieu C."/>
            <person name="Bouchez O."/>
            <person name="Christie M."/>
            <person name="Larson W."/>
            <person name="Guiguen Y."/>
        </authorList>
    </citation>
    <scope>NUCLEOTIDE SEQUENCE [LARGE SCALE GENOMIC DNA]</scope>
    <source>
        <strain evidence="2">YP-PL-M2</strain>
        <tissue evidence="2">Blood</tissue>
    </source>
</reference>
<evidence type="ECO:0000313" key="2">
    <source>
        <dbReference type="EMBL" id="TDG97041.1"/>
    </source>
</evidence>
<evidence type="ECO:0000256" key="1">
    <source>
        <dbReference type="SAM" id="MobiDB-lite"/>
    </source>
</evidence>
<keyword evidence="3" id="KW-1185">Reference proteome</keyword>
<protein>
    <submittedName>
        <fullName evidence="2">Uncharacterized protein</fullName>
    </submittedName>
</protein>
<organism evidence="2 3">
    <name type="scientific">Perca flavescens</name>
    <name type="common">American yellow perch</name>
    <name type="synonym">Morone flavescens</name>
    <dbReference type="NCBI Taxonomy" id="8167"/>
    <lineage>
        <taxon>Eukaryota</taxon>
        <taxon>Metazoa</taxon>
        <taxon>Chordata</taxon>
        <taxon>Craniata</taxon>
        <taxon>Vertebrata</taxon>
        <taxon>Euteleostomi</taxon>
        <taxon>Actinopterygii</taxon>
        <taxon>Neopterygii</taxon>
        <taxon>Teleostei</taxon>
        <taxon>Neoteleostei</taxon>
        <taxon>Acanthomorphata</taxon>
        <taxon>Eupercaria</taxon>
        <taxon>Perciformes</taxon>
        <taxon>Percoidei</taxon>
        <taxon>Percidae</taxon>
        <taxon>Percinae</taxon>
        <taxon>Perca</taxon>
    </lineage>
</organism>